<keyword evidence="2" id="KW-0418">Kinase</keyword>
<dbReference type="InterPro" id="IPR054466">
    <property type="entry name" value="OspG_kinase"/>
</dbReference>
<dbReference type="PROSITE" id="PS50011">
    <property type="entry name" value="PROTEIN_KINASE_DOM"/>
    <property type="match status" value="1"/>
</dbReference>
<protein>
    <submittedName>
        <fullName evidence="2">Serine/threonine protein kinase</fullName>
    </submittedName>
</protein>
<name>A0A378KJY8_9GAMM</name>
<dbReference type="InterPro" id="IPR011009">
    <property type="entry name" value="Kinase-like_dom_sf"/>
</dbReference>
<organism evidence="2 3">
    <name type="scientific">Legionella feeleii</name>
    <dbReference type="NCBI Taxonomy" id="453"/>
    <lineage>
        <taxon>Bacteria</taxon>
        <taxon>Pseudomonadati</taxon>
        <taxon>Pseudomonadota</taxon>
        <taxon>Gammaproteobacteria</taxon>
        <taxon>Legionellales</taxon>
        <taxon>Legionellaceae</taxon>
        <taxon>Legionella</taxon>
    </lineage>
</organism>
<dbReference type="PANTHER" id="PTHR44167">
    <property type="entry name" value="OVARIAN-SPECIFIC SERINE/THREONINE-PROTEIN KINASE LOK-RELATED"/>
    <property type="match status" value="1"/>
</dbReference>
<dbReference type="Pfam" id="PF22303">
    <property type="entry name" value="OspG_kinase"/>
    <property type="match status" value="1"/>
</dbReference>
<evidence type="ECO:0000313" key="3">
    <source>
        <dbReference type="Proteomes" id="UP000254033"/>
    </source>
</evidence>
<dbReference type="SMART" id="SM00220">
    <property type="entry name" value="S_TKc"/>
    <property type="match status" value="1"/>
</dbReference>
<keyword evidence="2" id="KW-0723">Serine/threonine-protein kinase</keyword>
<dbReference type="GO" id="GO:0005524">
    <property type="term" value="F:ATP binding"/>
    <property type="evidence" value="ECO:0007669"/>
    <property type="project" value="InterPro"/>
</dbReference>
<dbReference type="GO" id="GO:0004674">
    <property type="term" value="F:protein serine/threonine kinase activity"/>
    <property type="evidence" value="ECO:0007669"/>
    <property type="project" value="UniProtKB-KW"/>
</dbReference>
<gene>
    <name evidence="2" type="ORF">NCTC11978_03272</name>
</gene>
<dbReference type="Gene3D" id="1.10.510.10">
    <property type="entry name" value="Transferase(Phosphotransferase) domain 1"/>
    <property type="match status" value="1"/>
</dbReference>
<accession>A0A378KJY8</accession>
<evidence type="ECO:0000313" key="2">
    <source>
        <dbReference type="EMBL" id="STX88255.1"/>
    </source>
</evidence>
<dbReference type="RefSeq" id="WP_115176491.1">
    <property type="nucleotide sequence ID" value="NZ_UGNY01000002.1"/>
</dbReference>
<dbReference type="GO" id="GO:0005737">
    <property type="term" value="C:cytoplasm"/>
    <property type="evidence" value="ECO:0007669"/>
    <property type="project" value="TreeGrafter"/>
</dbReference>
<evidence type="ECO:0000259" key="1">
    <source>
        <dbReference type="PROSITE" id="PS50011"/>
    </source>
</evidence>
<dbReference type="PANTHER" id="PTHR44167:SF24">
    <property type="entry name" value="SERINE_THREONINE-PROTEIN KINASE CHK2"/>
    <property type="match status" value="1"/>
</dbReference>
<dbReference type="EMBL" id="UGNY01000002">
    <property type="protein sequence ID" value="STX88255.1"/>
    <property type="molecule type" value="Genomic_DNA"/>
</dbReference>
<dbReference type="SUPFAM" id="SSF56112">
    <property type="entry name" value="Protein kinase-like (PK-like)"/>
    <property type="match status" value="1"/>
</dbReference>
<sequence length="423" mass="47968">MSEKGSATRLMLEQLGKKRDVQNNKKPVQGIIFFETPENYAIRVSPQDLENINQAINTLSDERVIRKKNYADVPNTKYTLLKTDSGYYLIGDGRRKKEKNAYLGSGTNYGSKVKVCVKLEDCGDGHYRLSNEIYAVKKYNKVLSEMEKEIRLMKKVYGFGEVIFDKSKDKTYLIMPKIPGVELRKIDFKEITKNELKNIIINVIRELIEINNKKILHNDVNPLNIFYDKNSGRVYFTDFGSSTEVEEVDLDSDFQNLAYTVFDIIVNYLEQKLTTLDLQPHFKQEQFAESLAEKIITLVGENRAHDISSLSELIGTQLEQELGPITLSLDNESLSSLSNDEILNLMTKSIKINDEEGFNKVLSFSQDTAILNHSGNNLMQYARDNDRETMIEALVRAGVQPLPDATDSVLGLGGSVAKSYPSK</sequence>
<dbReference type="Proteomes" id="UP000254033">
    <property type="component" value="Unassembled WGS sequence"/>
</dbReference>
<feature type="domain" description="Protein kinase" evidence="1">
    <location>
        <begin position="97"/>
        <end position="423"/>
    </location>
</feature>
<keyword evidence="2" id="KW-0808">Transferase</keyword>
<dbReference type="AlphaFoldDB" id="A0A378KJY8"/>
<proteinExistence type="predicted"/>
<reference evidence="2 3" key="1">
    <citation type="submission" date="2018-06" db="EMBL/GenBank/DDBJ databases">
        <authorList>
            <consortium name="Pathogen Informatics"/>
            <person name="Doyle S."/>
        </authorList>
    </citation>
    <scope>NUCLEOTIDE SEQUENCE [LARGE SCALE GENOMIC DNA]</scope>
    <source>
        <strain evidence="2 3">NCTC11978</strain>
    </source>
</reference>
<dbReference type="InterPro" id="IPR000719">
    <property type="entry name" value="Prot_kinase_dom"/>
</dbReference>